<evidence type="ECO:0000313" key="3">
    <source>
        <dbReference type="EMBL" id="QBD80682.1"/>
    </source>
</evidence>
<keyword evidence="4" id="KW-1185">Reference proteome</keyword>
<dbReference type="CDD" id="cd05233">
    <property type="entry name" value="SDR_c"/>
    <property type="match status" value="1"/>
</dbReference>
<gene>
    <name evidence="3" type="ORF">EPA93_33800</name>
</gene>
<dbReference type="Gene3D" id="3.40.50.720">
    <property type="entry name" value="NAD(P)-binding Rossmann-like Domain"/>
    <property type="match status" value="1"/>
</dbReference>
<evidence type="ECO:0000256" key="1">
    <source>
        <dbReference type="ARBA" id="ARBA00006484"/>
    </source>
</evidence>
<dbReference type="GO" id="GO:0016616">
    <property type="term" value="F:oxidoreductase activity, acting on the CH-OH group of donors, NAD or NADP as acceptor"/>
    <property type="evidence" value="ECO:0007669"/>
    <property type="project" value="TreeGrafter"/>
</dbReference>
<organism evidence="3 4">
    <name type="scientific">Ktedonosporobacter rubrisoli</name>
    <dbReference type="NCBI Taxonomy" id="2509675"/>
    <lineage>
        <taxon>Bacteria</taxon>
        <taxon>Bacillati</taxon>
        <taxon>Chloroflexota</taxon>
        <taxon>Ktedonobacteria</taxon>
        <taxon>Ktedonobacterales</taxon>
        <taxon>Ktedonosporobacteraceae</taxon>
        <taxon>Ktedonosporobacter</taxon>
    </lineage>
</organism>
<dbReference type="InterPro" id="IPR036291">
    <property type="entry name" value="NAD(P)-bd_dom_sf"/>
</dbReference>
<dbReference type="PROSITE" id="PS00061">
    <property type="entry name" value="ADH_SHORT"/>
    <property type="match status" value="1"/>
</dbReference>
<dbReference type="KEGG" id="kbs:EPA93_33800"/>
<name>A0A4P6JYV1_KTERU</name>
<dbReference type="SUPFAM" id="SSF51735">
    <property type="entry name" value="NAD(P)-binding Rossmann-fold domains"/>
    <property type="match status" value="1"/>
</dbReference>
<comment type="similarity">
    <text evidence="1 2">Belongs to the short-chain dehydrogenases/reductases (SDR) family.</text>
</comment>
<dbReference type="Pfam" id="PF00106">
    <property type="entry name" value="adh_short"/>
    <property type="match status" value="1"/>
</dbReference>
<dbReference type="InterPro" id="IPR020904">
    <property type="entry name" value="Sc_DH/Rdtase_CS"/>
</dbReference>
<dbReference type="InterPro" id="IPR002347">
    <property type="entry name" value="SDR_fam"/>
</dbReference>
<proteinExistence type="inferred from homology"/>
<accession>A0A4P6JYV1</accession>
<dbReference type="PANTHER" id="PTHR42760:SF40">
    <property type="entry name" value="3-OXOACYL-[ACYL-CARRIER-PROTEIN] REDUCTASE, CHLOROPLASTIC"/>
    <property type="match status" value="1"/>
</dbReference>
<dbReference type="PANTHER" id="PTHR42760">
    <property type="entry name" value="SHORT-CHAIN DEHYDROGENASES/REDUCTASES FAMILY MEMBER"/>
    <property type="match status" value="1"/>
</dbReference>
<evidence type="ECO:0000256" key="2">
    <source>
        <dbReference type="RuleBase" id="RU000363"/>
    </source>
</evidence>
<sequence length="273" mass="28680">MCLSLVACTSSQSCHCRSGETRSGRGRITMRLEGKAAIITGVGHSGQAGFALAQAFAHEGAKLVICARNPERVKALAQQLKTEGATVIGVAADLTTEEGAKLLIDKAVEAYGSIDILVNLAGGLSKFGPSDELTLADWDHEINNNLRTAFLCIRAVWPIMRRQGSGKILNFSRAGGVEGSGAMMVAYNCAKAGVDALTRTFAHEGKKLGIYVNAIGPGLLITRTNLESMKPTPADLSTKWVSLDKLAEAAIFLVSSASDGVNGVILPVKGRNI</sequence>
<dbReference type="Proteomes" id="UP000290365">
    <property type="component" value="Chromosome"/>
</dbReference>
<dbReference type="EMBL" id="CP035758">
    <property type="protein sequence ID" value="QBD80682.1"/>
    <property type="molecule type" value="Genomic_DNA"/>
</dbReference>
<protein>
    <submittedName>
        <fullName evidence="3">SDR family oxidoreductase</fullName>
    </submittedName>
</protein>
<dbReference type="PRINTS" id="PR00081">
    <property type="entry name" value="GDHRDH"/>
</dbReference>
<reference evidence="3 4" key="1">
    <citation type="submission" date="2019-01" db="EMBL/GenBank/DDBJ databases">
        <title>Ktedonosporobacter rubrisoli SCAWS-G2.</title>
        <authorList>
            <person name="Huang Y."/>
            <person name="Yan B."/>
        </authorList>
    </citation>
    <scope>NUCLEOTIDE SEQUENCE [LARGE SCALE GENOMIC DNA]</scope>
    <source>
        <strain evidence="3 4">SCAWS-G2</strain>
    </source>
</reference>
<dbReference type="GO" id="GO:0030497">
    <property type="term" value="P:fatty acid elongation"/>
    <property type="evidence" value="ECO:0007669"/>
    <property type="project" value="TreeGrafter"/>
</dbReference>
<evidence type="ECO:0000313" key="4">
    <source>
        <dbReference type="Proteomes" id="UP000290365"/>
    </source>
</evidence>
<dbReference type="OrthoDB" id="118015at2"/>
<dbReference type="AlphaFoldDB" id="A0A4P6JYV1"/>
<dbReference type="PRINTS" id="PR00080">
    <property type="entry name" value="SDRFAMILY"/>
</dbReference>